<gene>
    <name evidence="1" type="ORF">E8K88_16705</name>
</gene>
<name>A0A4S5BJT6_9BURK</name>
<dbReference type="AlphaFoldDB" id="A0A4S5BJT6"/>
<sequence length="323" mass="36483">MNKNFSGSLFAFGPLSVQRLKKASWRDNWFWYEALLRLSLTPSVLPPKCNEPLKAIKDRIKIYFSVIGCYSEEQLKTDAEWTPAEMSLLIKDAEKMYSLMCEKKLPGKAELPPIIWMRLLNEAGINIAPDAWSGYLGWKYANERKGVLLYTFDKKHPGSKARLRRGMFGFGNLTGFSADELLAAPNTTFGACPTKFKWTVKLHKTDPETRLLLGKEVDALKISKPLLDDHAYASEPRSADESYGAGLTDALTKALTQYALPKQLIRKKRADEKGRKFASDNQTAKLLDTFLTGKTRTLTRYEESTRLAAIRGLVALPRGRPRK</sequence>
<dbReference type="EMBL" id="SSWX01000031">
    <property type="protein sequence ID" value="THJ30911.1"/>
    <property type="molecule type" value="Genomic_DNA"/>
</dbReference>
<reference evidence="1 2" key="1">
    <citation type="submission" date="2019-04" db="EMBL/GenBank/DDBJ databases">
        <title>Lampropedia sp YIM MLB12 draf genome.</title>
        <authorList>
            <person name="Wang Y.-X."/>
        </authorList>
    </citation>
    <scope>NUCLEOTIDE SEQUENCE [LARGE SCALE GENOMIC DNA]</scope>
    <source>
        <strain evidence="1 2">YIM MLB12</strain>
    </source>
</reference>
<proteinExistence type="predicted"/>
<dbReference type="RefSeq" id="WP_136407816.1">
    <property type="nucleotide sequence ID" value="NZ_SSWX01000031.1"/>
</dbReference>
<keyword evidence="2" id="KW-1185">Reference proteome</keyword>
<organism evidence="1 2">
    <name type="scientific">Lampropedia aestuarii</name>
    <dbReference type="NCBI Taxonomy" id="2562762"/>
    <lineage>
        <taxon>Bacteria</taxon>
        <taxon>Pseudomonadati</taxon>
        <taxon>Pseudomonadota</taxon>
        <taxon>Betaproteobacteria</taxon>
        <taxon>Burkholderiales</taxon>
        <taxon>Comamonadaceae</taxon>
        <taxon>Lampropedia</taxon>
    </lineage>
</organism>
<protein>
    <submittedName>
        <fullName evidence="1">Uncharacterized protein</fullName>
    </submittedName>
</protein>
<accession>A0A4S5BJT6</accession>
<evidence type="ECO:0000313" key="2">
    <source>
        <dbReference type="Proteomes" id="UP000306236"/>
    </source>
</evidence>
<comment type="caution">
    <text evidence="1">The sequence shown here is derived from an EMBL/GenBank/DDBJ whole genome shotgun (WGS) entry which is preliminary data.</text>
</comment>
<dbReference type="Proteomes" id="UP000306236">
    <property type="component" value="Unassembled WGS sequence"/>
</dbReference>
<evidence type="ECO:0000313" key="1">
    <source>
        <dbReference type="EMBL" id="THJ30911.1"/>
    </source>
</evidence>